<dbReference type="PROSITE" id="PS50095">
    <property type="entry name" value="PLAT"/>
    <property type="match status" value="1"/>
</dbReference>
<evidence type="ECO:0000256" key="10">
    <source>
        <dbReference type="ARBA" id="ARBA00022946"/>
    </source>
</evidence>
<reference evidence="22 23" key="1">
    <citation type="journal article" date="2023" name="Hortic Res">
        <title>Pangenome of water caltrop reveals structural variations and asymmetric subgenome divergence after allopolyploidization.</title>
        <authorList>
            <person name="Zhang X."/>
            <person name="Chen Y."/>
            <person name="Wang L."/>
            <person name="Yuan Y."/>
            <person name="Fang M."/>
            <person name="Shi L."/>
            <person name="Lu R."/>
            <person name="Comes H.P."/>
            <person name="Ma Y."/>
            <person name="Chen Y."/>
            <person name="Huang G."/>
            <person name="Zhou Y."/>
            <person name="Zheng Z."/>
            <person name="Qiu Y."/>
        </authorList>
    </citation>
    <scope>NUCLEOTIDE SEQUENCE [LARGE SCALE GENOMIC DNA]</scope>
    <source>
        <tissue evidence="22">Roots</tissue>
    </source>
</reference>
<evidence type="ECO:0000256" key="2">
    <source>
        <dbReference type="ARBA" id="ARBA00004229"/>
    </source>
</evidence>
<keyword evidence="10" id="KW-0809">Transit peptide</keyword>
<dbReference type="InterPro" id="IPR000907">
    <property type="entry name" value="LipOase"/>
</dbReference>
<evidence type="ECO:0000256" key="5">
    <source>
        <dbReference type="ARBA" id="ARBA00022528"/>
    </source>
</evidence>
<dbReference type="GO" id="GO:0031408">
    <property type="term" value="P:oxylipin biosynthetic process"/>
    <property type="evidence" value="ECO:0007669"/>
    <property type="project" value="UniProtKB-UniRule"/>
</dbReference>
<evidence type="ECO:0000256" key="17">
    <source>
        <dbReference type="RuleBase" id="RU003974"/>
    </source>
</evidence>
<dbReference type="InterPro" id="IPR027433">
    <property type="entry name" value="Lipoxygenase_dom_3"/>
</dbReference>
<organism evidence="22 23">
    <name type="scientific">Trapa incisa</name>
    <dbReference type="NCBI Taxonomy" id="236973"/>
    <lineage>
        <taxon>Eukaryota</taxon>
        <taxon>Viridiplantae</taxon>
        <taxon>Streptophyta</taxon>
        <taxon>Embryophyta</taxon>
        <taxon>Tracheophyta</taxon>
        <taxon>Spermatophyta</taxon>
        <taxon>Magnoliopsida</taxon>
        <taxon>eudicotyledons</taxon>
        <taxon>Gunneridae</taxon>
        <taxon>Pentapetalae</taxon>
        <taxon>rosids</taxon>
        <taxon>malvids</taxon>
        <taxon>Myrtales</taxon>
        <taxon>Lythraceae</taxon>
        <taxon>Trapa</taxon>
    </lineage>
</organism>
<dbReference type="EMBL" id="JAXIOK010000001">
    <property type="protein sequence ID" value="KAK4780080.1"/>
    <property type="molecule type" value="Genomic_DNA"/>
</dbReference>
<evidence type="ECO:0000259" key="20">
    <source>
        <dbReference type="PROSITE" id="PS50095"/>
    </source>
</evidence>
<dbReference type="PANTHER" id="PTHR11771">
    <property type="entry name" value="LIPOXYGENASE"/>
    <property type="match status" value="1"/>
</dbReference>
<dbReference type="PROSITE" id="PS51393">
    <property type="entry name" value="LIPOXYGENASE_3"/>
    <property type="match status" value="1"/>
</dbReference>
<evidence type="ECO:0000256" key="19">
    <source>
        <dbReference type="SAM" id="MobiDB-lite"/>
    </source>
</evidence>
<proteinExistence type="inferred from homology"/>
<dbReference type="GO" id="GO:0046872">
    <property type="term" value="F:metal ion binding"/>
    <property type="evidence" value="ECO:0007669"/>
    <property type="project" value="UniProtKB-UniRule"/>
</dbReference>
<evidence type="ECO:0000256" key="8">
    <source>
        <dbReference type="ARBA" id="ARBA00022767"/>
    </source>
</evidence>
<evidence type="ECO:0000256" key="18">
    <source>
        <dbReference type="RuleBase" id="RU003975"/>
    </source>
</evidence>
<gene>
    <name evidence="22" type="ORF">SAY87_016186</name>
</gene>
<evidence type="ECO:0000256" key="6">
    <source>
        <dbReference type="ARBA" id="ARBA00022640"/>
    </source>
</evidence>
<keyword evidence="11 17" id="KW-0223">Dioxygenase</keyword>
<dbReference type="PRINTS" id="PR00087">
    <property type="entry name" value="LIPOXYGENASE"/>
</dbReference>
<evidence type="ECO:0000313" key="23">
    <source>
        <dbReference type="Proteomes" id="UP001345219"/>
    </source>
</evidence>
<keyword evidence="9" id="KW-0276">Fatty acid metabolism</keyword>
<evidence type="ECO:0000256" key="16">
    <source>
        <dbReference type="PROSITE-ProRule" id="PRU00152"/>
    </source>
</evidence>
<keyword evidence="14" id="KW-0443">Lipid metabolism</keyword>
<comment type="function">
    <text evidence="18">Plant lipoxygenase may be involved in a number of diverse aspects of plant physiology including growth and development, pest resistance, and senescence or responses to wounding.</text>
</comment>
<feature type="domain" description="Lipoxygenase" evidence="21">
    <location>
        <begin position="139"/>
        <end position="831"/>
    </location>
</feature>
<dbReference type="PROSITE" id="PS00081">
    <property type="entry name" value="LIPOXYGENASE_2"/>
    <property type="match status" value="1"/>
</dbReference>
<dbReference type="InterPro" id="IPR036226">
    <property type="entry name" value="LipOase_C_sf"/>
</dbReference>
<comment type="pathway">
    <text evidence="18">Lipid metabolism; oxylipin biosynthesis.</text>
</comment>
<dbReference type="InterPro" id="IPR036392">
    <property type="entry name" value="PLAT/LH2_dom_sf"/>
</dbReference>
<dbReference type="Gene3D" id="2.60.60.20">
    <property type="entry name" value="PLAT/LH2 domain"/>
    <property type="match status" value="1"/>
</dbReference>
<sequence>MATVKAVVTGTLTSPSGLTEIISAGLHPVSIVLGRDIHLELVSSELDPVSGLEKPTIEGYAHKTKKEDDEVKFECEFKVNEGFGPVGAVLVENEHTKDIFIKDIVLHGFPEGPVTIGCSSWVCSKFQDPKKRVFFINKSFVPSETPLGLRRLREDELETLRGNGQGERKTSDRIYDYDVYNDLGDPDSSLEEKRPVLGGSEKFPYPRRCRTGRPPCKSDPESESKGSSIYVPRDEAFSEIKNATFTGKTVNSVLHAVLPAVHAAAIDTDLSFPFFTDINELYNDGITLPKPQEKRLTDFIPSIIKSVQDATESILKFETPEAMQRDSFFWLRDEEFSRQTLAGINPYTIQLVTEWPMKSKLDPSVYGPPESAITTEIVEYHIKGCMTVHEAIKQKKLFVIDYHDVFLPYVSAVRQLKGTTLYGSRTLFFLNPERTLMPVAIELTRPQMDGKPQWRQVFTPANNGTGSWLWRLAKAHVLAHDSGVHQLISHWLRTHCCAEPYVIATNRQLSAMHPIYRLLHPHLRYTMQINALARKYLINSAGIIENSFSPGKYSMELSSVVYKQWQFDLQALPKDLIHRGMAVADSTAPHGLKLAIEDYPFAKDGLLIWDSLKEWVTDYVHHYYKDSSLVESDRELQSWWWEIRNVGHGDKKDADGWPELKTASDLIEILTTIAWVASGHHAAVNFGQYAYAGYFPNRPTIARTNMPVEDPTEAVMKDFMERPETTLLNCFPSQVQATMVMAILDVLSDHSPDEEYLGQYAEPAWKEDAAIKAAFDRFHGRMKGIDGIIDTRNDDPNLKNRNGAGVIPYKLLKPFSKGGVTGQGVPYSVSI</sequence>
<dbReference type="InterPro" id="IPR001024">
    <property type="entry name" value="PLAT/LH2_dom"/>
</dbReference>
<keyword evidence="4 18" id="KW-0444">Lipid biosynthesis</keyword>
<comment type="caution">
    <text evidence="16">Lacks conserved residue(s) required for the propagation of feature annotation.</text>
</comment>
<keyword evidence="23" id="KW-1185">Reference proteome</keyword>
<keyword evidence="5" id="KW-0150">Chloroplast</keyword>
<evidence type="ECO:0000256" key="9">
    <source>
        <dbReference type="ARBA" id="ARBA00022832"/>
    </source>
</evidence>
<dbReference type="InterPro" id="IPR042057">
    <property type="entry name" value="Lipoxy_PLAT/LH2"/>
</dbReference>
<keyword evidence="12 17" id="KW-0560">Oxidoreductase</keyword>
<evidence type="ECO:0000256" key="11">
    <source>
        <dbReference type="ARBA" id="ARBA00022964"/>
    </source>
</evidence>
<keyword evidence="6" id="KW-0934">Plastid</keyword>
<feature type="domain" description="PLAT" evidence="20">
    <location>
        <begin position="16"/>
        <end position="136"/>
    </location>
</feature>
<dbReference type="GO" id="GO:0006633">
    <property type="term" value="P:fatty acid biosynthetic process"/>
    <property type="evidence" value="ECO:0007669"/>
    <property type="project" value="UniProtKB-KW"/>
</dbReference>
<dbReference type="InterPro" id="IPR020833">
    <property type="entry name" value="LipOase_Fe_BS"/>
</dbReference>
<feature type="region of interest" description="Disordered" evidence="19">
    <location>
        <begin position="185"/>
        <end position="230"/>
    </location>
</feature>
<comment type="cofactor">
    <cofactor evidence="1 17">
        <name>Fe cation</name>
        <dbReference type="ChEBI" id="CHEBI:24875"/>
    </cofactor>
</comment>
<evidence type="ECO:0000313" key="22">
    <source>
        <dbReference type="EMBL" id="KAK4780080.1"/>
    </source>
</evidence>
<evidence type="ECO:0000256" key="14">
    <source>
        <dbReference type="ARBA" id="ARBA00023098"/>
    </source>
</evidence>
<evidence type="ECO:0000256" key="1">
    <source>
        <dbReference type="ARBA" id="ARBA00001962"/>
    </source>
</evidence>
<evidence type="ECO:0000259" key="21">
    <source>
        <dbReference type="PROSITE" id="PS51393"/>
    </source>
</evidence>
<name>A0AAN7QXU9_9MYRT</name>
<evidence type="ECO:0000256" key="12">
    <source>
        <dbReference type="ARBA" id="ARBA00023002"/>
    </source>
</evidence>
<evidence type="ECO:0000256" key="15">
    <source>
        <dbReference type="ARBA" id="ARBA00023160"/>
    </source>
</evidence>
<dbReference type="GO" id="GO:0009507">
    <property type="term" value="C:chloroplast"/>
    <property type="evidence" value="ECO:0007669"/>
    <property type="project" value="UniProtKB-SubCell"/>
</dbReference>
<dbReference type="SUPFAM" id="SSF48484">
    <property type="entry name" value="Lipoxigenase"/>
    <property type="match status" value="1"/>
</dbReference>
<dbReference type="InterPro" id="IPR020834">
    <property type="entry name" value="LipOase_CS"/>
</dbReference>
<dbReference type="FunFam" id="4.10.375.10:FF:000001">
    <property type="entry name" value="Lipoxygenase"/>
    <property type="match status" value="1"/>
</dbReference>
<evidence type="ECO:0000256" key="13">
    <source>
        <dbReference type="ARBA" id="ARBA00023004"/>
    </source>
</evidence>
<evidence type="ECO:0000256" key="7">
    <source>
        <dbReference type="ARBA" id="ARBA00022723"/>
    </source>
</evidence>
<dbReference type="Gene3D" id="1.20.245.10">
    <property type="entry name" value="Lipoxygenase-1, Domain 5"/>
    <property type="match status" value="1"/>
</dbReference>
<dbReference type="Proteomes" id="UP001345219">
    <property type="component" value="Chromosome 13"/>
</dbReference>
<dbReference type="SMART" id="SM00308">
    <property type="entry name" value="LH2"/>
    <property type="match status" value="1"/>
</dbReference>
<dbReference type="Pfam" id="PF00305">
    <property type="entry name" value="Lipoxygenase"/>
    <property type="match status" value="1"/>
</dbReference>
<keyword evidence="15 18" id="KW-0275">Fatty acid biosynthesis</keyword>
<protein>
    <recommendedName>
        <fullName evidence="18">Lipoxygenase</fullName>
        <ecNumber evidence="18">1.13.11.-</ecNumber>
    </recommendedName>
</protein>
<keyword evidence="13 17" id="KW-0408">Iron</keyword>
<evidence type="ECO:0000256" key="3">
    <source>
        <dbReference type="ARBA" id="ARBA00009419"/>
    </source>
</evidence>
<dbReference type="Gene3D" id="3.10.450.60">
    <property type="match status" value="1"/>
</dbReference>
<dbReference type="InterPro" id="IPR013819">
    <property type="entry name" value="LipOase_C"/>
</dbReference>
<dbReference type="FunFam" id="1.20.245.10:FF:000002">
    <property type="entry name" value="Lipoxygenase"/>
    <property type="match status" value="1"/>
</dbReference>
<keyword evidence="8 18" id="KW-0925">Oxylipin biosynthesis</keyword>
<evidence type="ECO:0000256" key="4">
    <source>
        <dbReference type="ARBA" id="ARBA00022516"/>
    </source>
</evidence>
<dbReference type="Gene3D" id="4.10.372.10">
    <property type="entry name" value="Lipoxygenase-1, Domain 3"/>
    <property type="match status" value="1"/>
</dbReference>
<comment type="similarity">
    <text evidence="3 17">Belongs to the lipoxygenase family.</text>
</comment>
<dbReference type="FunFam" id="3.10.450.60:FF:000005">
    <property type="entry name" value="Lipoxygenase"/>
    <property type="match status" value="1"/>
</dbReference>
<comment type="caution">
    <text evidence="22">The sequence shown here is derived from an EMBL/GenBank/DDBJ whole genome shotgun (WGS) entry which is preliminary data.</text>
</comment>
<accession>A0AAN7QXU9</accession>
<dbReference type="GO" id="GO:0016165">
    <property type="term" value="F:linoleate 13S-lipoxygenase activity"/>
    <property type="evidence" value="ECO:0007669"/>
    <property type="project" value="UniProtKB-ARBA"/>
</dbReference>
<dbReference type="Gene3D" id="4.10.375.10">
    <property type="entry name" value="Lipoxygenase-1, Domain 2"/>
    <property type="match status" value="1"/>
</dbReference>
<keyword evidence="7 17" id="KW-0479">Metal-binding</keyword>
<dbReference type="EC" id="1.13.11.-" evidence="18"/>
<comment type="subcellular location">
    <subcellularLocation>
        <location evidence="2">Plastid</location>
        <location evidence="2">Chloroplast</location>
    </subcellularLocation>
</comment>
<dbReference type="PROSITE" id="PS00711">
    <property type="entry name" value="LIPOXYGENASE_1"/>
    <property type="match status" value="1"/>
</dbReference>
<dbReference type="PRINTS" id="PR00468">
    <property type="entry name" value="PLTLPOXGNASE"/>
</dbReference>
<dbReference type="GO" id="GO:0034440">
    <property type="term" value="P:lipid oxidation"/>
    <property type="evidence" value="ECO:0007669"/>
    <property type="project" value="InterPro"/>
</dbReference>
<dbReference type="SUPFAM" id="SSF49723">
    <property type="entry name" value="Lipase/lipooxygenase domain (PLAT/LH2 domain)"/>
    <property type="match status" value="1"/>
</dbReference>
<dbReference type="CDD" id="cd01751">
    <property type="entry name" value="PLAT_LH2"/>
    <property type="match status" value="1"/>
</dbReference>
<dbReference type="AlphaFoldDB" id="A0AAN7QXU9"/>
<dbReference type="InterPro" id="IPR001246">
    <property type="entry name" value="LipOase_plant"/>
</dbReference>